<dbReference type="GO" id="GO:0030091">
    <property type="term" value="P:protein repair"/>
    <property type="evidence" value="ECO:0007669"/>
    <property type="project" value="UniProtKB-UniRule"/>
</dbReference>
<keyword evidence="5 7" id="KW-0408">Iron</keyword>
<evidence type="ECO:0000259" key="9">
    <source>
        <dbReference type="Pfam" id="PF01794"/>
    </source>
</evidence>
<dbReference type="GO" id="GO:0046872">
    <property type="term" value="F:metal ion binding"/>
    <property type="evidence" value="ECO:0007669"/>
    <property type="project" value="UniProtKB-KW"/>
</dbReference>
<keyword evidence="7" id="KW-0285">Flavoprotein</keyword>
<dbReference type="AlphaFoldDB" id="A0A1V0GSG2"/>
<keyword evidence="6 7" id="KW-0472">Membrane</keyword>
<dbReference type="RefSeq" id="WP_080621404.1">
    <property type="nucleotide sequence ID" value="NZ_CAWMZI010000001.1"/>
</dbReference>
<dbReference type="PANTHER" id="PTHR36964:SF1">
    <property type="entry name" value="PROTEIN-METHIONINE-SULFOXIDE REDUCTASE HEME-BINDING SUBUNIT MSRQ"/>
    <property type="match status" value="1"/>
</dbReference>
<dbReference type="GO" id="GO:0010181">
    <property type="term" value="F:FMN binding"/>
    <property type="evidence" value="ECO:0007669"/>
    <property type="project" value="UniProtKB-UniRule"/>
</dbReference>
<proteinExistence type="inferred from homology"/>
<comment type="subcellular location">
    <subcellularLocation>
        <location evidence="7">Cell membrane</location>
        <topology evidence="7">Multi-pass membrane protein</topology>
    </subcellularLocation>
    <subcellularLocation>
        <location evidence="1">Membrane</location>
        <topology evidence="1">Multi-pass membrane protein</topology>
    </subcellularLocation>
</comment>
<comment type="function">
    <text evidence="7">Part of the MsrPQ system that repairs oxidized periplasmic proteins containing methionine sulfoxide residues (Met-O), using respiratory chain electrons. Thus protects these proteins from oxidative-stress damage caused by reactive species of oxygen and chlorine generated by the host defense mechanisms. MsrPQ is essential for the maintenance of envelope integrity under bleach stress, rescuing a wide series of structurally unrelated periplasmic proteins from methionine oxidation. MsrQ provides electrons for reduction to the reductase catalytic subunit MsrP, using the quinone pool of the respiratory chain.</text>
</comment>
<evidence type="ECO:0000313" key="11">
    <source>
        <dbReference type="Proteomes" id="UP000191257"/>
    </source>
</evidence>
<dbReference type="eggNOG" id="COG2717">
    <property type="taxonomic scope" value="Bacteria"/>
</dbReference>
<gene>
    <name evidence="7" type="primary">msrQ</name>
    <name evidence="10" type="ORF">A6J80_10490</name>
</gene>
<name>A0A1V0GSG2_9RHOB</name>
<evidence type="ECO:0000256" key="8">
    <source>
        <dbReference type="SAM" id="MobiDB-lite"/>
    </source>
</evidence>
<organism evidence="10 11">
    <name type="scientific">Paracoccus yeei</name>
    <dbReference type="NCBI Taxonomy" id="147645"/>
    <lineage>
        <taxon>Bacteria</taxon>
        <taxon>Pseudomonadati</taxon>
        <taxon>Pseudomonadota</taxon>
        <taxon>Alphaproteobacteria</taxon>
        <taxon>Rhodobacterales</taxon>
        <taxon>Paracoccaceae</taxon>
        <taxon>Paracoccus</taxon>
    </lineage>
</organism>
<keyword evidence="11" id="KW-1185">Reference proteome</keyword>
<protein>
    <recommendedName>
        <fullName evidence="7">Protein-methionine-sulfoxide reductase heme-binding subunit MsrQ</fullName>
    </recommendedName>
    <alternativeName>
        <fullName evidence="7">Flavocytochrome MsrQ</fullName>
    </alternativeName>
</protein>
<dbReference type="EMBL" id="CP020442">
    <property type="protein sequence ID" value="ARC36758.1"/>
    <property type="molecule type" value="Genomic_DNA"/>
</dbReference>
<feature type="transmembrane region" description="Helical" evidence="7">
    <location>
        <begin position="117"/>
        <end position="138"/>
    </location>
</feature>
<evidence type="ECO:0000256" key="1">
    <source>
        <dbReference type="ARBA" id="ARBA00004141"/>
    </source>
</evidence>
<comment type="cofactor">
    <cofactor evidence="7">
        <name>FMN</name>
        <dbReference type="ChEBI" id="CHEBI:58210"/>
    </cofactor>
    <text evidence="7">Binds 1 FMN per subunit.</text>
</comment>
<dbReference type="Pfam" id="PF01794">
    <property type="entry name" value="Ferric_reduct"/>
    <property type="match status" value="1"/>
</dbReference>
<comment type="subunit">
    <text evidence="7">Heterodimer of a catalytic subunit (MsrP) and a heme-binding subunit (MsrQ).</text>
</comment>
<dbReference type="GO" id="GO:0005886">
    <property type="term" value="C:plasma membrane"/>
    <property type="evidence" value="ECO:0007669"/>
    <property type="project" value="UniProtKB-SubCell"/>
</dbReference>
<feature type="transmembrane region" description="Helical" evidence="7">
    <location>
        <begin position="12"/>
        <end position="33"/>
    </location>
</feature>
<dbReference type="InterPro" id="IPR022837">
    <property type="entry name" value="MsrQ-like"/>
</dbReference>
<keyword evidence="7" id="KW-0479">Metal-binding</keyword>
<dbReference type="KEGG" id="pye:A6J80_10490"/>
<dbReference type="InterPro" id="IPR013130">
    <property type="entry name" value="Fe3_Rdtase_TM_dom"/>
</dbReference>
<feature type="transmembrane region" description="Helical" evidence="7">
    <location>
        <begin position="53"/>
        <end position="69"/>
    </location>
</feature>
<dbReference type="GO" id="GO:0020037">
    <property type="term" value="F:heme binding"/>
    <property type="evidence" value="ECO:0007669"/>
    <property type="project" value="UniProtKB-UniRule"/>
</dbReference>
<dbReference type="HAMAP" id="MF_01207">
    <property type="entry name" value="MsrQ"/>
    <property type="match status" value="1"/>
</dbReference>
<feature type="transmembrane region" description="Helical" evidence="7">
    <location>
        <begin position="174"/>
        <end position="192"/>
    </location>
</feature>
<feature type="domain" description="Ferric oxidoreductase" evidence="9">
    <location>
        <begin position="49"/>
        <end position="161"/>
    </location>
</feature>
<keyword evidence="2 7" id="KW-0813">Transport</keyword>
<feature type="transmembrane region" description="Helical" evidence="7">
    <location>
        <begin position="81"/>
        <end position="105"/>
    </location>
</feature>
<keyword evidence="7" id="KW-0349">Heme</keyword>
<evidence type="ECO:0000256" key="2">
    <source>
        <dbReference type="ARBA" id="ARBA00022448"/>
    </source>
</evidence>
<sequence>MVQRLNGWLRRLPVWAVWLAGLLPLALLVWDTVQGHLGVDPVRDIEHRLGRTALYFLIATLCVTPLLRLARLNVMRFRQALGLICFTYVGCHVAAWVVFDMGFLWGQMVRDVVKRPYLIFGMLALVMLAALALTSNRLSIRRMGAGWRRLHRLIYPAAVLAAMHWLWALKVWESWPLLMLGAILLLLSLRLLGKPSRPSARDLAPPARPAGRSLGRGS</sequence>
<evidence type="ECO:0000256" key="6">
    <source>
        <dbReference type="ARBA" id="ARBA00023136"/>
    </source>
</evidence>
<comment type="similarity">
    <text evidence="7">Belongs to the MsrQ family.</text>
</comment>
<comment type="cofactor">
    <cofactor evidence="7">
        <name>heme b</name>
        <dbReference type="ChEBI" id="CHEBI:60344"/>
    </cofactor>
    <text evidence="7">Binds 1 heme b (iron(II)-protoporphyrin IX) group per subunit.</text>
</comment>
<evidence type="ECO:0000313" key="10">
    <source>
        <dbReference type="EMBL" id="ARC36758.1"/>
    </source>
</evidence>
<keyword evidence="7" id="KW-1003">Cell membrane</keyword>
<feature type="region of interest" description="Disordered" evidence="8">
    <location>
        <begin position="197"/>
        <end position="218"/>
    </location>
</feature>
<dbReference type="GO" id="GO:0009055">
    <property type="term" value="F:electron transfer activity"/>
    <property type="evidence" value="ECO:0007669"/>
    <property type="project" value="UniProtKB-UniRule"/>
</dbReference>
<evidence type="ECO:0000256" key="3">
    <source>
        <dbReference type="ARBA" id="ARBA00022692"/>
    </source>
</evidence>
<feature type="transmembrane region" description="Helical" evidence="7">
    <location>
        <begin position="150"/>
        <end position="168"/>
    </location>
</feature>
<dbReference type="PANTHER" id="PTHR36964">
    <property type="entry name" value="PROTEIN-METHIONINE-SULFOXIDE REDUCTASE HEME-BINDING SUBUNIT MSRQ"/>
    <property type="match status" value="1"/>
</dbReference>
<evidence type="ECO:0000256" key="5">
    <source>
        <dbReference type="ARBA" id="ARBA00023004"/>
    </source>
</evidence>
<dbReference type="STRING" id="147645.A6J80_10490"/>
<dbReference type="Proteomes" id="UP000191257">
    <property type="component" value="Chromosome"/>
</dbReference>
<evidence type="ECO:0000256" key="7">
    <source>
        <dbReference type="HAMAP-Rule" id="MF_01207"/>
    </source>
</evidence>
<accession>A0A1V0GSG2</accession>
<reference evidence="10" key="1">
    <citation type="submission" date="2017-12" db="EMBL/GenBank/DDBJ databases">
        <title>FDA dAtabase for Regulatory Grade micrObial Sequences (FDA-ARGOS): Supporting development and validation of Infectious Disease Dx tests.</title>
        <authorList>
            <person name="Campos J."/>
            <person name="Goldberg B."/>
            <person name="Tallon L."/>
            <person name="Sadzewicz L."/>
            <person name="Sengamalay N."/>
            <person name="Ott S."/>
            <person name="Godinez A."/>
            <person name="Nagaraj S."/>
            <person name="Vyas G."/>
            <person name="Aluvathingal J."/>
            <person name="Nadendla S."/>
            <person name="Geyer C."/>
            <person name="Nandy P."/>
            <person name="Hobson J."/>
            <person name="Sichtig H."/>
        </authorList>
    </citation>
    <scope>NUCLEOTIDE SEQUENCE</scope>
    <source>
        <strain evidence="10">FDAARGOS_252</strain>
    </source>
</reference>
<keyword evidence="4 7" id="KW-1133">Transmembrane helix</keyword>
<keyword evidence="3 7" id="KW-0812">Transmembrane</keyword>
<dbReference type="GO" id="GO:0016679">
    <property type="term" value="F:oxidoreductase activity, acting on diphenols and related substances as donors"/>
    <property type="evidence" value="ECO:0007669"/>
    <property type="project" value="TreeGrafter"/>
</dbReference>
<keyword evidence="7" id="KW-0288">FMN</keyword>
<keyword evidence="7" id="KW-0249">Electron transport</keyword>
<evidence type="ECO:0000256" key="4">
    <source>
        <dbReference type="ARBA" id="ARBA00022989"/>
    </source>
</evidence>